<dbReference type="AlphaFoldDB" id="A0A016WDC6"/>
<reference evidence="2" key="1">
    <citation type="journal article" date="2015" name="Nat. Genet.">
        <title>The genome and transcriptome of the zoonotic hookworm Ancylostoma ceylanicum identify infection-specific gene families.</title>
        <authorList>
            <person name="Schwarz E.M."/>
            <person name="Hu Y."/>
            <person name="Antoshechkin I."/>
            <person name="Miller M.M."/>
            <person name="Sternberg P.W."/>
            <person name="Aroian R.V."/>
        </authorList>
    </citation>
    <scope>NUCLEOTIDE SEQUENCE</scope>
    <source>
        <strain evidence="2">HY135</strain>
    </source>
</reference>
<dbReference type="Proteomes" id="UP000024635">
    <property type="component" value="Unassembled WGS sequence"/>
</dbReference>
<protein>
    <submittedName>
        <fullName evidence="1">Uncharacterized protein</fullName>
    </submittedName>
</protein>
<name>A0A016WDC6_9BILA</name>
<gene>
    <name evidence="1" type="primary">Acey_s0777.g2269</name>
    <name evidence="1" type="ORF">Y032_0777g2269</name>
</gene>
<proteinExistence type="predicted"/>
<comment type="caution">
    <text evidence="1">The sequence shown here is derived from an EMBL/GenBank/DDBJ whole genome shotgun (WGS) entry which is preliminary data.</text>
</comment>
<organism evidence="1 2">
    <name type="scientific">Ancylostoma ceylanicum</name>
    <dbReference type="NCBI Taxonomy" id="53326"/>
    <lineage>
        <taxon>Eukaryota</taxon>
        <taxon>Metazoa</taxon>
        <taxon>Ecdysozoa</taxon>
        <taxon>Nematoda</taxon>
        <taxon>Chromadorea</taxon>
        <taxon>Rhabditida</taxon>
        <taxon>Rhabditina</taxon>
        <taxon>Rhabditomorpha</taxon>
        <taxon>Strongyloidea</taxon>
        <taxon>Ancylostomatidae</taxon>
        <taxon>Ancylostomatinae</taxon>
        <taxon>Ancylostoma</taxon>
    </lineage>
</organism>
<dbReference type="EMBL" id="JARK01000377">
    <property type="protein sequence ID" value="EYC37586.1"/>
    <property type="molecule type" value="Genomic_DNA"/>
</dbReference>
<accession>A0A016WDC6</accession>
<keyword evidence="2" id="KW-1185">Reference proteome</keyword>
<evidence type="ECO:0000313" key="2">
    <source>
        <dbReference type="Proteomes" id="UP000024635"/>
    </source>
</evidence>
<evidence type="ECO:0000313" key="1">
    <source>
        <dbReference type="EMBL" id="EYC37586.1"/>
    </source>
</evidence>
<sequence length="89" mass="9859">MDRKPSKDKVVHYLAYQPVVTPEKKPTPKPIVFDASSDTRVGRAAREYRPGGHRKTGPAGIGCAARPEIARRSAGTLQFTLARLDLQRF</sequence>